<evidence type="ECO:0000256" key="2">
    <source>
        <dbReference type="ARBA" id="ARBA00007317"/>
    </source>
</evidence>
<proteinExistence type="inferred from homology"/>
<dbReference type="GO" id="GO:0016407">
    <property type="term" value="F:acetyltransferase activity"/>
    <property type="evidence" value="ECO:0007669"/>
    <property type="project" value="TreeGrafter"/>
</dbReference>
<dbReference type="SUPFAM" id="SSF52777">
    <property type="entry name" value="CoA-dependent acyltransferases"/>
    <property type="match status" value="1"/>
</dbReference>
<dbReference type="PROSITE" id="PS00189">
    <property type="entry name" value="LIPOYL"/>
    <property type="match status" value="1"/>
</dbReference>
<dbReference type="Pfam" id="PF00364">
    <property type="entry name" value="Biotin_lipoyl"/>
    <property type="match status" value="1"/>
</dbReference>
<comment type="caution">
    <text evidence="10">The sequence shown here is derived from an EMBL/GenBank/DDBJ whole genome shotgun (WGS) entry which is preliminary data.</text>
</comment>
<keyword evidence="11" id="KW-1185">Reference proteome</keyword>
<dbReference type="Pfam" id="PF02817">
    <property type="entry name" value="E3_binding"/>
    <property type="match status" value="1"/>
</dbReference>
<dbReference type="PROSITE" id="PS51826">
    <property type="entry name" value="PSBD"/>
    <property type="match status" value="1"/>
</dbReference>
<organism evidence="10 11">
    <name type="scientific">Pseudomonas vancouverensis</name>
    <dbReference type="NCBI Taxonomy" id="95300"/>
    <lineage>
        <taxon>Bacteria</taxon>
        <taxon>Pseudomonadati</taxon>
        <taxon>Pseudomonadota</taxon>
        <taxon>Gammaproteobacteria</taxon>
        <taxon>Pseudomonadales</taxon>
        <taxon>Pseudomonadaceae</taxon>
        <taxon>Pseudomonas</taxon>
    </lineage>
</organism>
<dbReference type="Gene3D" id="4.10.320.10">
    <property type="entry name" value="E3-binding domain"/>
    <property type="match status" value="1"/>
</dbReference>
<keyword evidence="6 7" id="KW-0012">Acyltransferase</keyword>
<dbReference type="InterPro" id="IPR011053">
    <property type="entry name" value="Single_hybrid_motif"/>
</dbReference>
<evidence type="ECO:0000313" key="11">
    <source>
        <dbReference type="Proteomes" id="UP000295254"/>
    </source>
</evidence>
<dbReference type="Pfam" id="PF00198">
    <property type="entry name" value="2-oxoacid_dh"/>
    <property type="match status" value="1"/>
</dbReference>
<dbReference type="AlphaFoldDB" id="A0A4R4JUQ2"/>
<dbReference type="InterPro" id="IPR003016">
    <property type="entry name" value="2-oxoA_DH_lipoyl-BS"/>
</dbReference>
<comment type="cofactor">
    <cofactor evidence="1 7">
        <name>(R)-lipoate</name>
        <dbReference type="ChEBI" id="CHEBI:83088"/>
    </cofactor>
</comment>
<dbReference type="InterPro" id="IPR050743">
    <property type="entry name" value="2-oxoacid_DH_E2_comp"/>
</dbReference>
<evidence type="ECO:0000256" key="7">
    <source>
        <dbReference type="RuleBase" id="RU003423"/>
    </source>
</evidence>
<feature type="domain" description="Lipoyl-binding" evidence="8">
    <location>
        <begin position="8"/>
        <end position="83"/>
    </location>
</feature>
<reference evidence="11" key="1">
    <citation type="journal article" date="2019" name="bioRxiv">
        <title>Bacterially produced spermidine induces plant systemic susceptibility to pathogens.</title>
        <authorList>
            <person name="Melnyk R.A."/>
            <person name="Beskrovnaya P.A."/>
            <person name="Liu Z."/>
            <person name="Song Y."/>
            <person name="Haney C.H."/>
        </authorList>
    </citation>
    <scope>NUCLEOTIDE SEQUENCE [LARGE SCALE GENOMIC DNA]</scope>
    <source>
        <strain evidence="11">Dha-51</strain>
    </source>
</reference>
<dbReference type="GO" id="GO:0005737">
    <property type="term" value="C:cytoplasm"/>
    <property type="evidence" value="ECO:0007669"/>
    <property type="project" value="TreeGrafter"/>
</dbReference>
<dbReference type="Proteomes" id="UP000295254">
    <property type="component" value="Unassembled WGS sequence"/>
</dbReference>
<comment type="subunit">
    <text evidence="3">Forms a 24-polypeptide structural core with octahedral symmetry.</text>
</comment>
<evidence type="ECO:0000313" key="10">
    <source>
        <dbReference type="EMBL" id="TDB57812.1"/>
    </source>
</evidence>
<evidence type="ECO:0000256" key="5">
    <source>
        <dbReference type="ARBA" id="ARBA00022823"/>
    </source>
</evidence>
<dbReference type="Gene3D" id="2.40.50.100">
    <property type="match status" value="1"/>
</dbReference>
<dbReference type="GO" id="GO:0031405">
    <property type="term" value="F:lipoic acid binding"/>
    <property type="evidence" value="ECO:0007669"/>
    <property type="project" value="TreeGrafter"/>
</dbReference>
<dbReference type="EMBL" id="RRZK01000032">
    <property type="protein sequence ID" value="TDB57812.1"/>
    <property type="molecule type" value="Genomic_DNA"/>
</dbReference>
<accession>A0A4R4JUQ2</accession>
<evidence type="ECO:0000256" key="1">
    <source>
        <dbReference type="ARBA" id="ARBA00001938"/>
    </source>
</evidence>
<evidence type="ECO:0000259" key="9">
    <source>
        <dbReference type="PROSITE" id="PS51826"/>
    </source>
</evidence>
<evidence type="ECO:0000256" key="4">
    <source>
        <dbReference type="ARBA" id="ARBA00022679"/>
    </source>
</evidence>
<dbReference type="SUPFAM" id="SSF47005">
    <property type="entry name" value="Peripheral subunit-binding domain of 2-oxo acid dehydrogenase complex"/>
    <property type="match status" value="1"/>
</dbReference>
<dbReference type="CDD" id="cd06849">
    <property type="entry name" value="lipoyl_domain"/>
    <property type="match status" value="1"/>
</dbReference>
<dbReference type="InterPro" id="IPR004167">
    <property type="entry name" value="PSBD"/>
</dbReference>
<dbReference type="InterPro" id="IPR036625">
    <property type="entry name" value="E3-bd_dom_sf"/>
</dbReference>
<protein>
    <recommendedName>
        <fullName evidence="7">Dihydrolipoamide acetyltransferase component of pyruvate dehydrogenase complex</fullName>
        <ecNumber evidence="7">2.3.1.-</ecNumber>
    </recommendedName>
</protein>
<evidence type="ECO:0000256" key="6">
    <source>
        <dbReference type="ARBA" id="ARBA00023315"/>
    </source>
</evidence>
<dbReference type="OrthoDB" id="9805770at2"/>
<dbReference type="PROSITE" id="PS50968">
    <property type="entry name" value="BIOTINYL_LIPOYL"/>
    <property type="match status" value="1"/>
</dbReference>
<evidence type="ECO:0000256" key="3">
    <source>
        <dbReference type="ARBA" id="ARBA00011484"/>
    </source>
</evidence>
<dbReference type="InterPro" id="IPR001078">
    <property type="entry name" value="2-oxoacid_DH_actylTfrase"/>
</dbReference>
<dbReference type="RefSeq" id="WP_093215799.1">
    <property type="nucleotide sequence ID" value="NZ_LT629803.1"/>
</dbReference>
<keyword evidence="5 7" id="KW-0450">Lipoyl</keyword>
<dbReference type="PANTHER" id="PTHR43178">
    <property type="entry name" value="DIHYDROLIPOAMIDE ACETYLTRANSFERASE COMPONENT OF PYRUVATE DEHYDROGENASE COMPLEX"/>
    <property type="match status" value="1"/>
</dbReference>
<keyword evidence="4 7" id="KW-0808">Transferase</keyword>
<sequence length="423" mass="44906">MNDMTLKSGSLNIIAPLEQEGTKAVVRTWLKKAGDTVHKHEPVVELETDKVVVEIAAPGDGTLEIILGNDADAAPGAVLGVINLGGAEEVVAPVPAPTAEATGDLPVVFDPELRLSPAVRRLLREHNLDPAAVEASGRGGRLTREDVITFVQDKPAKTVSPTAAQSVIPASQVTAASAPLAATSGERGPQVSAHVPHSSMRRKIAEHMQHSVSTAPHVTSVFEADFSAIIAHRKKYKKLFADQGVNLTFTSYFVAASVQAMLAVPNVNSRWNDDYLEVFKDINVGVGTALGEAGLIVPVIHRAQELSILGIASRLQGLTEAARNGKLRSGDVQGGTFTISNHGTSGSLFATPIIINQPQSAILGIGALEKRVVVREIDGADSFQVRPKAYVSLTIDHRVLDGSVTNAWLSRFVEVIEQWPLEG</sequence>
<dbReference type="InterPro" id="IPR023213">
    <property type="entry name" value="CAT-like_dom_sf"/>
</dbReference>
<dbReference type="Gene3D" id="3.30.559.10">
    <property type="entry name" value="Chloramphenicol acetyltransferase-like domain"/>
    <property type="match status" value="1"/>
</dbReference>
<feature type="domain" description="Peripheral subunit-binding (PSBD)" evidence="9">
    <location>
        <begin position="114"/>
        <end position="151"/>
    </location>
</feature>
<dbReference type="EC" id="2.3.1.-" evidence="7"/>
<dbReference type="PANTHER" id="PTHR43178:SF5">
    <property type="entry name" value="LIPOAMIDE ACYLTRANSFERASE COMPONENT OF BRANCHED-CHAIN ALPHA-KETO ACID DEHYDROGENASE COMPLEX, MITOCHONDRIAL"/>
    <property type="match status" value="1"/>
</dbReference>
<comment type="similarity">
    <text evidence="2 7">Belongs to the 2-oxoacid dehydrogenase family.</text>
</comment>
<dbReference type="InterPro" id="IPR000089">
    <property type="entry name" value="Biotin_lipoyl"/>
</dbReference>
<gene>
    <name evidence="10" type="ORF">EIY72_26540</name>
</gene>
<evidence type="ECO:0000259" key="8">
    <source>
        <dbReference type="PROSITE" id="PS50968"/>
    </source>
</evidence>
<dbReference type="SUPFAM" id="SSF51230">
    <property type="entry name" value="Single hybrid motif"/>
    <property type="match status" value="1"/>
</dbReference>
<name>A0A4R4JUQ2_PSEVA</name>